<feature type="compositionally biased region" description="Polar residues" evidence="1">
    <location>
        <begin position="267"/>
        <end position="276"/>
    </location>
</feature>
<dbReference type="PANTHER" id="PTHR22619">
    <property type="entry name" value="ZINC FINGER SWIM DOMAIN CONTAINING PROTEIN 4, 5, 6"/>
    <property type="match status" value="1"/>
</dbReference>
<dbReference type="EMBL" id="UYWW01013321">
    <property type="protein sequence ID" value="VDM23320.1"/>
    <property type="molecule type" value="Genomic_DNA"/>
</dbReference>
<evidence type="ECO:0000256" key="1">
    <source>
        <dbReference type="SAM" id="MobiDB-lite"/>
    </source>
</evidence>
<evidence type="ECO:0000313" key="2">
    <source>
        <dbReference type="EMBL" id="VDM23320.1"/>
    </source>
</evidence>
<gene>
    <name evidence="2" type="ORF">WBA_LOCUS12941</name>
</gene>
<feature type="compositionally biased region" description="Basic and acidic residues" evidence="1">
    <location>
        <begin position="257"/>
        <end position="266"/>
    </location>
</feature>
<sequence>MQIIRDRARRFVDNAIRLASAPQPCVLPISLGHYILDSLSFSHNICQGRRTTSGIVTKSGVQRRPCDEELAIKVALEALGMKLVVSEADYSMLCESTRLQRGDLALTVLLRYKDNIDKLALVLDKLLDPTMHRMYRDHHSNAVFFLEQDPLYKKYFNGQRPHFPFKDEFPRTDFTEASNAGLSGAETSVMIAENMYEKRANNGKNETEHLINTFMRLSHDSPDDSSSITSASRRRSSDESNDSPYDESSSSGVSRCIPRDRLHESHSASIGTSDSPSPAHRLSNIPTVDSTHEFSSAPAGHPVELNNVFYRHNRRKPIPSMSNQASEGQAHCMMELAKRLLLEAGGSQNTVIFNASQGSQNNQQRSASWQTRTYSTNVSWIHGQAIEIGRFDFFFPDEEKSCAAIKIVERVWETHLTPTEVAALADKASQSRDPCMVEAAAKLALSVLPKAYALTAAESQKALHQCKEQSSEMLEKACRAVEQAAEKDGVYPEVLFKVARHWFDLFIDSESVSSPQT</sequence>
<name>A0A3P7EJR8_WUCBA</name>
<reference evidence="2 3" key="1">
    <citation type="submission" date="2018-11" db="EMBL/GenBank/DDBJ databases">
        <authorList>
            <consortium name="Pathogen Informatics"/>
        </authorList>
    </citation>
    <scope>NUCLEOTIDE SEQUENCE [LARGE SCALE GENOMIC DNA]</scope>
</reference>
<dbReference type="PANTHER" id="PTHR22619:SF1">
    <property type="entry name" value="ZINC FINGER SWIM DOMAIN-CONTAINING PROTEIN 8"/>
    <property type="match status" value="1"/>
</dbReference>
<dbReference type="GO" id="GO:0031462">
    <property type="term" value="C:Cul2-RING ubiquitin ligase complex"/>
    <property type="evidence" value="ECO:0007669"/>
    <property type="project" value="TreeGrafter"/>
</dbReference>
<protein>
    <submittedName>
        <fullName evidence="2">Uncharacterized protein</fullName>
    </submittedName>
</protein>
<organism evidence="2 3">
    <name type="scientific">Wuchereria bancrofti</name>
    <dbReference type="NCBI Taxonomy" id="6293"/>
    <lineage>
        <taxon>Eukaryota</taxon>
        <taxon>Metazoa</taxon>
        <taxon>Ecdysozoa</taxon>
        <taxon>Nematoda</taxon>
        <taxon>Chromadorea</taxon>
        <taxon>Rhabditida</taxon>
        <taxon>Spirurina</taxon>
        <taxon>Spiruromorpha</taxon>
        <taxon>Filarioidea</taxon>
        <taxon>Onchocercidae</taxon>
        <taxon>Wuchereria</taxon>
    </lineage>
</organism>
<evidence type="ECO:0000313" key="3">
    <source>
        <dbReference type="Proteomes" id="UP000270924"/>
    </source>
</evidence>
<proteinExistence type="predicted"/>
<feature type="region of interest" description="Disordered" evidence="1">
    <location>
        <begin position="215"/>
        <end position="301"/>
    </location>
</feature>
<dbReference type="Proteomes" id="UP000270924">
    <property type="component" value="Unassembled WGS sequence"/>
</dbReference>
<feature type="non-terminal residue" evidence="2">
    <location>
        <position position="517"/>
    </location>
</feature>
<dbReference type="InParanoid" id="A0A3P7EJR8"/>
<dbReference type="OrthoDB" id="10013584at2759"/>
<keyword evidence="3" id="KW-1185">Reference proteome</keyword>
<dbReference type="AlphaFoldDB" id="A0A3P7EJR8"/>
<accession>A0A3P7EJR8</accession>